<accession>A0A1D3CS43</accession>
<evidence type="ECO:0000256" key="1">
    <source>
        <dbReference type="SAM" id="Phobius"/>
    </source>
</evidence>
<evidence type="ECO:0000313" key="2">
    <source>
        <dbReference type="EMBL" id="OEH74020.1"/>
    </source>
</evidence>
<reference evidence="2 3" key="1">
    <citation type="journal article" date="2016" name="BMC Genomics">
        <title>Comparative genomics reveals Cyclospora cayetanensis possesses coccidia-like metabolism and invasion components but unique surface antigens.</title>
        <authorList>
            <person name="Liu S."/>
            <person name="Wang L."/>
            <person name="Zheng H."/>
            <person name="Xu Z."/>
            <person name="Roellig D.M."/>
            <person name="Li N."/>
            <person name="Frace M.A."/>
            <person name="Tang K."/>
            <person name="Arrowood M.J."/>
            <person name="Moss D.M."/>
            <person name="Zhang L."/>
            <person name="Feng Y."/>
            <person name="Xiao L."/>
        </authorList>
    </citation>
    <scope>NUCLEOTIDE SEQUENCE [LARGE SCALE GENOMIC DNA]</scope>
    <source>
        <strain evidence="2 3">CHN_HEN01</strain>
    </source>
</reference>
<feature type="transmembrane region" description="Helical" evidence="1">
    <location>
        <begin position="33"/>
        <end position="54"/>
    </location>
</feature>
<keyword evidence="1" id="KW-0472">Membrane</keyword>
<keyword evidence="1" id="KW-0812">Transmembrane</keyword>
<organism evidence="2 3">
    <name type="scientific">Cyclospora cayetanensis</name>
    <dbReference type="NCBI Taxonomy" id="88456"/>
    <lineage>
        <taxon>Eukaryota</taxon>
        <taxon>Sar</taxon>
        <taxon>Alveolata</taxon>
        <taxon>Apicomplexa</taxon>
        <taxon>Conoidasida</taxon>
        <taxon>Coccidia</taxon>
        <taxon>Eucoccidiorida</taxon>
        <taxon>Eimeriorina</taxon>
        <taxon>Eimeriidae</taxon>
        <taxon>Cyclospora</taxon>
    </lineage>
</organism>
<protein>
    <submittedName>
        <fullName evidence="2">Zinc finger dhhc domain-containing protein</fullName>
    </submittedName>
</protein>
<comment type="caution">
    <text evidence="2">The sequence shown here is derived from an EMBL/GenBank/DDBJ whole genome shotgun (WGS) entry which is preliminary data.</text>
</comment>
<dbReference type="Proteomes" id="UP000095192">
    <property type="component" value="Unassembled WGS sequence"/>
</dbReference>
<keyword evidence="1" id="KW-1133">Transmembrane helix</keyword>
<keyword evidence="3" id="KW-1185">Reference proteome</keyword>
<name>A0A1D3CS43_9EIME</name>
<evidence type="ECO:0000313" key="3">
    <source>
        <dbReference type="Proteomes" id="UP000095192"/>
    </source>
</evidence>
<dbReference type="EMBL" id="JROU02002170">
    <property type="protein sequence ID" value="OEH74020.1"/>
    <property type="molecule type" value="Genomic_DNA"/>
</dbReference>
<sequence length="164" mass="18743">MSGCGLPDEVVPSGRFSCVQLFIDQWTSAYPGWLAALLLGVCLLIDVVFLLVTLDFLAEQWEALETNATLVETYRNTHGQRTTLWEHAVAVFGREWWFWWLPVPPRITPNWTDPEFKDEKEDIQLTHDCTPVPGHELQELASGFSTSRTPANYKADLLFRDCTK</sequence>
<dbReference type="InParanoid" id="A0A1D3CS43"/>
<proteinExistence type="predicted"/>
<dbReference type="AlphaFoldDB" id="A0A1D3CS43"/>
<dbReference type="VEuPathDB" id="ToxoDB:cyc_01747"/>
<gene>
    <name evidence="2" type="ORF">cyc_01747</name>
</gene>